<evidence type="ECO:0000313" key="2">
    <source>
        <dbReference type="EMBL" id="KGQ01838.1"/>
    </source>
</evidence>
<feature type="compositionally biased region" description="Polar residues" evidence="1">
    <location>
        <begin position="1"/>
        <end position="16"/>
    </location>
</feature>
<dbReference type="EMBL" id="KN293995">
    <property type="protein sequence ID" value="KGQ01838.1"/>
    <property type="molecule type" value="Genomic_DNA"/>
</dbReference>
<dbReference type="RefSeq" id="XP_015703329.1">
    <property type="nucleotide sequence ID" value="XM_015847067.1"/>
</dbReference>
<keyword evidence="3" id="KW-1185">Reference proteome</keyword>
<evidence type="ECO:0000313" key="3">
    <source>
        <dbReference type="Proteomes" id="UP000002059"/>
    </source>
</evidence>
<feature type="compositionally biased region" description="Low complexity" evidence="1">
    <location>
        <begin position="31"/>
        <end position="43"/>
    </location>
</feature>
<sequence>METRAVGQSQRENCFSGSGPHPARTSNSEDSPTIPSPSLSSIIKGETHQQMWWKEGTQKGLRTTAAFEGAEIVDGCFSEFGKARSVRGRKANQEMAAVKTMVRFRTKNVFEKGAVTYENPKVKRRKQPKIGVISFTSVKARNI</sequence>
<organism evidence="2 3">
    <name type="scientific">Paracoccidioides lutzii (strain ATCC MYA-826 / Pb01)</name>
    <name type="common">Paracoccidioides brasiliensis</name>
    <dbReference type="NCBI Taxonomy" id="502779"/>
    <lineage>
        <taxon>Eukaryota</taxon>
        <taxon>Fungi</taxon>
        <taxon>Dikarya</taxon>
        <taxon>Ascomycota</taxon>
        <taxon>Pezizomycotina</taxon>
        <taxon>Eurotiomycetes</taxon>
        <taxon>Eurotiomycetidae</taxon>
        <taxon>Onygenales</taxon>
        <taxon>Ajellomycetaceae</taxon>
        <taxon>Paracoccidioides</taxon>
    </lineage>
</organism>
<name>A0A0A2V2W8_PARBA</name>
<reference evidence="2 3" key="1">
    <citation type="journal article" date="2011" name="PLoS Genet.">
        <title>Comparative genomic analysis of human fungal pathogens causing paracoccidioidomycosis.</title>
        <authorList>
            <person name="Desjardins C.A."/>
            <person name="Champion M.D."/>
            <person name="Holder J.W."/>
            <person name="Muszewska A."/>
            <person name="Goldberg J."/>
            <person name="Bailao A.M."/>
            <person name="Brigido M.M."/>
            <person name="Ferreira M.E."/>
            <person name="Garcia A.M."/>
            <person name="Grynberg M."/>
            <person name="Gujja S."/>
            <person name="Heiman D.I."/>
            <person name="Henn M.R."/>
            <person name="Kodira C.D."/>
            <person name="Leon-Narvaez H."/>
            <person name="Longo L.V."/>
            <person name="Ma L.J."/>
            <person name="Malavazi I."/>
            <person name="Matsuo A.L."/>
            <person name="Morais F.V."/>
            <person name="Pereira M."/>
            <person name="Rodriguez-Brito S."/>
            <person name="Sakthikumar S."/>
            <person name="Salem-Izacc S.M."/>
            <person name="Sykes S.M."/>
            <person name="Teixeira M.M."/>
            <person name="Vallejo M.C."/>
            <person name="Walter M.E."/>
            <person name="Yandava C."/>
            <person name="Young S."/>
            <person name="Zeng Q."/>
            <person name="Zucker J."/>
            <person name="Felipe M.S."/>
            <person name="Goldman G.H."/>
            <person name="Haas B.J."/>
            <person name="McEwen J.G."/>
            <person name="Nino-Vega G."/>
            <person name="Puccia R."/>
            <person name="San-Blas G."/>
            <person name="Soares C.M."/>
            <person name="Birren B.W."/>
            <person name="Cuomo C.A."/>
        </authorList>
    </citation>
    <scope>NUCLEOTIDE SEQUENCE [LARGE SCALE GENOMIC DNA]</scope>
    <source>
        <strain evidence="3">ATCC MYA-826 / Pb01</strain>
    </source>
</reference>
<dbReference type="AlphaFoldDB" id="A0A0A2V2W8"/>
<dbReference type="KEGG" id="pbl:PAAG_11413"/>
<gene>
    <name evidence="2" type="ORF">PAAG_11413</name>
</gene>
<evidence type="ECO:0000256" key="1">
    <source>
        <dbReference type="SAM" id="MobiDB-lite"/>
    </source>
</evidence>
<dbReference type="HOGENOM" id="CLU_1806779_0_0_1"/>
<protein>
    <submittedName>
        <fullName evidence="2">Uncharacterized protein</fullName>
    </submittedName>
</protein>
<proteinExistence type="predicted"/>
<accession>A0A0A2V2W8</accession>
<dbReference type="Proteomes" id="UP000002059">
    <property type="component" value="Partially assembled WGS sequence"/>
</dbReference>
<dbReference type="GeneID" id="26970424"/>
<feature type="region of interest" description="Disordered" evidence="1">
    <location>
        <begin position="1"/>
        <end position="46"/>
    </location>
</feature>
<dbReference type="VEuPathDB" id="FungiDB:PAAG_11413"/>